<protein>
    <submittedName>
        <fullName evidence="1">Uncharacterized protein</fullName>
    </submittedName>
</protein>
<evidence type="ECO:0000313" key="2">
    <source>
        <dbReference type="Proteomes" id="UP000828941"/>
    </source>
</evidence>
<keyword evidence="2" id="KW-1185">Reference proteome</keyword>
<dbReference type="EMBL" id="CM039426">
    <property type="protein sequence ID" value="KAI4356344.1"/>
    <property type="molecule type" value="Genomic_DNA"/>
</dbReference>
<gene>
    <name evidence="1" type="ORF">L6164_000374</name>
</gene>
<proteinExistence type="predicted"/>
<reference evidence="1 2" key="1">
    <citation type="journal article" date="2022" name="DNA Res.">
        <title>Chromosomal-level genome assembly of the orchid tree Bauhinia variegata (Leguminosae; Cercidoideae) supports the allotetraploid origin hypothesis of Bauhinia.</title>
        <authorList>
            <person name="Zhong Y."/>
            <person name="Chen Y."/>
            <person name="Zheng D."/>
            <person name="Pang J."/>
            <person name="Liu Y."/>
            <person name="Luo S."/>
            <person name="Meng S."/>
            <person name="Qian L."/>
            <person name="Wei D."/>
            <person name="Dai S."/>
            <person name="Zhou R."/>
        </authorList>
    </citation>
    <scope>NUCLEOTIDE SEQUENCE [LARGE SCALE GENOMIC DNA]</scope>
    <source>
        <strain evidence="1">BV-YZ2020</strain>
    </source>
</reference>
<sequence>MRAFDMTDRFFHKYLKLVDTDATMFFHSNAVMEWFVLRIEGLQNLTLFTVAALFVLLPNGYICPAEPPAIVEDNRPPSSWPSKGKLVEYDEPTKLLETNSSFSKLVAEYWASCSGNSSQNINQQRHQ</sequence>
<accession>A0ACB9Q8E6</accession>
<organism evidence="1 2">
    <name type="scientific">Bauhinia variegata</name>
    <name type="common">Purple orchid tree</name>
    <name type="synonym">Phanera variegata</name>
    <dbReference type="NCBI Taxonomy" id="167791"/>
    <lineage>
        <taxon>Eukaryota</taxon>
        <taxon>Viridiplantae</taxon>
        <taxon>Streptophyta</taxon>
        <taxon>Embryophyta</taxon>
        <taxon>Tracheophyta</taxon>
        <taxon>Spermatophyta</taxon>
        <taxon>Magnoliopsida</taxon>
        <taxon>eudicotyledons</taxon>
        <taxon>Gunneridae</taxon>
        <taxon>Pentapetalae</taxon>
        <taxon>rosids</taxon>
        <taxon>fabids</taxon>
        <taxon>Fabales</taxon>
        <taxon>Fabaceae</taxon>
        <taxon>Cercidoideae</taxon>
        <taxon>Cercideae</taxon>
        <taxon>Bauhiniinae</taxon>
        <taxon>Bauhinia</taxon>
    </lineage>
</organism>
<dbReference type="Proteomes" id="UP000828941">
    <property type="component" value="Chromosome 1"/>
</dbReference>
<name>A0ACB9Q8E6_BAUVA</name>
<comment type="caution">
    <text evidence="1">The sequence shown here is derived from an EMBL/GenBank/DDBJ whole genome shotgun (WGS) entry which is preliminary data.</text>
</comment>
<evidence type="ECO:0000313" key="1">
    <source>
        <dbReference type="EMBL" id="KAI4356344.1"/>
    </source>
</evidence>